<dbReference type="KEGG" id="nai:NECAME_11504"/>
<dbReference type="GO" id="GO:0031380">
    <property type="term" value="C:nuclear RNA-directed RNA polymerase complex"/>
    <property type="evidence" value="ECO:0007669"/>
    <property type="project" value="TreeGrafter"/>
</dbReference>
<dbReference type="EMBL" id="KI660213">
    <property type="protein sequence ID" value="ETN76652.1"/>
    <property type="molecule type" value="Genomic_DNA"/>
</dbReference>
<dbReference type="AlphaFoldDB" id="W2T6M3"/>
<dbReference type="Proteomes" id="UP000053676">
    <property type="component" value="Unassembled WGS sequence"/>
</dbReference>
<evidence type="ECO:0000259" key="2">
    <source>
        <dbReference type="Pfam" id="PF05183"/>
    </source>
</evidence>
<dbReference type="STRING" id="51031.W2T6M3"/>
<dbReference type="PANTHER" id="PTHR23079:SF57">
    <property type="entry name" value="RNA-DIRECTED RNA POLYMERASE"/>
    <property type="match status" value="1"/>
</dbReference>
<dbReference type="InterPro" id="IPR007855">
    <property type="entry name" value="RDRP"/>
</dbReference>
<dbReference type="OrthoDB" id="6513042at2759"/>
<organism evidence="3 4">
    <name type="scientific">Necator americanus</name>
    <name type="common">Human hookworm</name>
    <dbReference type="NCBI Taxonomy" id="51031"/>
    <lineage>
        <taxon>Eukaryota</taxon>
        <taxon>Metazoa</taxon>
        <taxon>Ecdysozoa</taxon>
        <taxon>Nematoda</taxon>
        <taxon>Chromadorea</taxon>
        <taxon>Rhabditida</taxon>
        <taxon>Rhabditina</taxon>
        <taxon>Rhabditomorpha</taxon>
        <taxon>Strongyloidea</taxon>
        <taxon>Ancylostomatidae</taxon>
        <taxon>Bunostominae</taxon>
        <taxon>Necator</taxon>
    </lineage>
</organism>
<sequence length="168" mass="19433">MQFRFRGMKGVTAVDPLLDEITNWAAKNDIALPKKTFGSWDMKIVFRPSQIKFDAMRTSNDSLEVVKYSAPVPVALNKPFICILDQVSEMQSYDCHVRVTNRIEELLETQLRTFARTMLREHDCRNKLKELPKRVDIDRLSVVSGFQLSTEPFFRSLIKATIKYAISE</sequence>
<gene>
    <name evidence="3" type="ORF">NECAME_11504</name>
</gene>
<keyword evidence="1" id="KW-0548">Nucleotidyltransferase</keyword>
<dbReference type="EC" id="2.7.7.48" evidence="1"/>
<keyword evidence="4" id="KW-1185">Reference proteome</keyword>
<keyword evidence="1" id="KW-0694">RNA-binding</keyword>
<comment type="similarity">
    <text evidence="1">Belongs to the RdRP family.</text>
</comment>
<keyword evidence="1" id="KW-0808">Transferase</keyword>
<dbReference type="GO" id="GO:0003968">
    <property type="term" value="F:RNA-directed RNA polymerase activity"/>
    <property type="evidence" value="ECO:0007669"/>
    <property type="project" value="UniProtKB-KW"/>
</dbReference>
<proteinExistence type="inferred from homology"/>
<dbReference type="GO" id="GO:0003723">
    <property type="term" value="F:RNA binding"/>
    <property type="evidence" value="ECO:0007669"/>
    <property type="project" value="UniProtKB-KW"/>
</dbReference>
<evidence type="ECO:0000313" key="4">
    <source>
        <dbReference type="Proteomes" id="UP000053676"/>
    </source>
</evidence>
<evidence type="ECO:0000256" key="1">
    <source>
        <dbReference type="RuleBase" id="RU363098"/>
    </source>
</evidence>
<protein>
    <recommendedName>
        <fullName evidence="1">RNA-dependent RNA polymerase</fullName>
        <ecNumber evidence="1">2.7.7.48</ecNumber>
    </recommendedName>
</protein>
<dbReference type="OMA" id="KFDAMRT"/>
<name>W2T6M3_NECAM</name>
<dbReference type="InterPro" id="IPR057596">
    <property type="entry name" value="RDRP_core"/>
</dbReference>
<keyword evidence="1" id="KW-0696">RNA-directed RNA polymerase</keyword>
<feature type="domain" description="RDRP core" evidence="2">
    <location>
        <begin position="1"/>
        <end position="166"/>
    </location>
</feature>
<comment type="catalytic activity">
    <reaction evidence="1">
        <text>RNA(n) + a ribonucleoside 5'-triphosphate = RNA(n+1) + diphosphate</text>
        <dbReference type="Rhea" id="RHEA:21248"/>
        <dbReference type="Rhea" id="RHEA-COMP:14527"/>
        <dbReference type="Rhea" id="RHEA-COMP:17342"/>
        <dbReference type="ChEBI" id="CHEBI:33019"/>
        <dbReference type="ChEBI" id="CHEBI:61557"/>
        <dbReference type="ChEBI" id="CHEBI:140395"/>
        <dbReference type="EC" id="2.7.7.48"/>
    </reaction>
</comment>
<accession>W2T6M3</accession>
<dbReference type="Pfam" id="PF05183">
    <property type="entry name" value="RdRP"/>
    <property type="match status" value="1"/>
</dbReference>
<dbReference type="PANTHER" id="PTHR23079">
    <property type="entry name" value="RNA-DEPENDENT RNA POLYMERASE"/>
    <property type="match status" value="1"/>
</dbReference>
<reference evidence="4" key="1">
    <citation type="journal article" date="2014" name="Nat. Genet.">
        <title>Genome of the human hookworm Necator americanus.</title>
        <authorList>
            <person name="Tang Y.T."/>
            <person name="Gao X."/>
            <person name="Rosa B.A."/>
            <person name="Abubucker S."/>
            <person name="Hallsworth-Pepin K."/>
            <person name="Martin J."/>
            <person name="Tyagi R."/>
            <person name="Heizer E."/>
            <person name="Zhang X."/>
            <person name="Bhonagiri-Palsikar V."/>
            <person name="Minx P."/>
            <person name="Warren W.C."/>
            <person name="Wang Q."/>
            <person name="Zhan B."/>
            <person name="Hotez P.J."/>
            <person name="Sternberg P.W."/>
            <person name="Dougall A."/>
            <person name="Gaze S.T."/>
            <person name="Mulvenna J."/>
            <person name="Sotillo J."/>
            <person name="Ranganathan S."/>
            <person name="Rabelo E.M."/>
            <person name="Wilson R.K."/>
            <person name="Felgner P.L."/>
            <person name="Bethony J."/>
            <person name="Hawdon J.M."/>
            <person name="Gasser R.B."/>
            <person name="Loukas A."/>
            <person name="Mitreva M."/>
        </authorList>
    </citation>
    <scope>NUCLEOTIDE SEQUENCE [LARGE SCALE GENOMIC DNA]</scope>
</reference>
<dbReference type="GO" id="GO:0030422">
    <property type="term" value="P:siRNA processing"/>
    <property type="evidence" value="ECO:0007669"/>
    <property type="project" value="TreeGrafter"/>
</dbReference>
<evidence type="ECO:0000313" key="3">
    <source>
        <dbReference type="EMBL" id="ETN76652.1"/>
    </source>
</evidence>